<dbReference type="STRING" id="762211.BSTEL_1740"/>
<keyword evidence="1" id="KW-1133">Transmembrane helix</keyword>
<evidence type="ECO:0000313" key="2">
    <source>
        <dbReference type="EMBL" id="KFI96832.1"/>
    </source>
</evidence>
<feature type="transmembrane region" description="Helical" evidence="1">
    <location>
        <begin position="138"/>
        <end position="157"/>
    </location>
</feature>
<keyword evidence="3" id="KW-1185">Reference proteome</keyword>
<keyword evidence="1" id="KW-0472">Membrane</keyword>
<protein>
    <submittedName>
        <fullName evidence="2">Uncharacterized protein</fullName>
    </submittedName>
</protein>
<accession>A0A087DMT2</accession>
<evidence type="ECO:0000256" key="1">
    <source>
        <dbReference type="SAM" id="Phobius"/>
    </source>
</evidence>
<feature type="transmembrane region" description="Helical" evidence="1">
    <location>
        <begin position="163"/>
        <end position="181"/>
    </location>
</feature>
<dbReference type="eggNOG" id="ENOG5031QEW">
    <property type="taxonomic scope" value="Bacteria"/>
</dbReference>
<dbReference type="AlphaFoldDB" id="A0A087DMT2"/>
<reference evidence="2 3" key="1">
    <citation type="submission" date="2014-03" db="EMBL/GenBank/DDBJ databases">
        <title>Genomics of Bifidobacteria.</title>
        <authorList>
            <person name="Ventura M."/>
            <person name="Milani C."/>
            <person name="Lugli G.A."/>
        </authorList>
    </citation>
    <scope>NUCLEOTIDE SEQUENCE [LARGE SCALE GENOMIC DNA]</scope>
    <source>
        <strain evidence="2 3">DSM 23968</strain>
    </source>
</reference>
<feature type="transmembrane region" description="Helical" evidence="1">
    <location>
        <begin position="100"/>
        <end position="126"/>
    </location>
</feature>
<sequence length="217" mass="23733">MHAFRAAVPHLTGHIGPRLLLIAIYAAVFYQFFWSVPHAGVFIGMVRPLNPGETMDISACVYPIAYMLFGLGLQLEQPSRYLCVPDYLVYVRKPRGLAHYLRYLAVITAYCIAYTLPQTLITAWLLPEVDRGELTRTSIGAALILIALTLIVNLAYLADMRGIGYGMACLVYLLSIALPPVRQALGHATAGGFGAAACLIGVLVCANWLAFEHVPIR</sequence>
<feature type="transmembrane region" description="Helical" evidence="1">
    <location>
        <begin position="20"/>
        <end position="45"/>
    </location>
</feature>
<proteinExistence type="predicted"/>
<feature type="transmembrane region" description="Helical" evidence="1">
    <location>
        <begin position="193"/>
        <end position="211"/>
    </location>
</feature>
<dbReference type="OrthoDB" id="3230314at2"/>
<dbReference type="EMBL" id="JGZP01000014">
    <property type="protein sequence ID" value="KFI96832.1"/>
    <property type="molecule type" value="Genomic_DNA"/>
</dbReference>
<gene>
    <name evidence="2" type="ORF">BSTEL_1740</name>
</gene>
<comment type="caution">
    <text evidence="2">The sequence shown here is derived from an EMBL/GenBank/DDBJ whole genome shotgun (WGS) entry which is preliminary data.</text>
</comment>
<dbReference type="Proteomes" id="UP000029004">
    <property type="component" value="Unassembled WGS sequence"/>
</dbReference>
<name>A0A087DMT2_9BIFI</name>
<evidence type="ECO:0000313" key="3">
    <source>
        <dbReference type="Proteomes" id="UP000029004"/>
    </source>
</evidence>
<dbReference type="RefSeq" id="WP_051922921.1">
    <property type="nucleotide sequence ID" value="NZ_JGZP01000014.1"/>
</dbReference>
<organism evidence="2 3">
    <name type="scientific">Bifidobacterium stellenboschense</name>
    <dbReference type="NCBI Taxonomy" id="762211"/>
    <lineage>
        <taxon>Bacteria</taxon>
        <taxon>Bacillati</taxon>
        <taxon>Actinomycetota</taxon>
        <taxon>Actinomycetes</taxon>
        <taxon>Bifidobacteriales</taxon>
        <taxon>Bifidobacteriaceae</taxon>
        <taxon>Bifidobacterium</taxon>
    </lineage>
</organism>
<keyword evidence="1" id="KW-0812">Transmembrane</keyword>